<dbReference type="PIRSF" id="PIRSF000137">
    <property type="entry name" value="Alcohol_oxidase"/>
    <property type="match status" value="1"/>
</dbReference>
<feature type="signal peptide" evidence="4">
    <location>
        <begin position="1"/>
        <end position="19"/>
    </location>
</feature>
<dbReference type="PANTHER" id="PTHR47190">
    <property type="entry name" value="DEHYDROGENASE, PUTATIVE-RELATED"/>
    <property type="match status" value="1"/>
</dbReference>
<dbReference type="AlphaFoldDB" id="A0AA39L5W7"/>
<feature type="chain" id="PRO_5041278601" description="Glucose-methanol-choline oxidoreductase N-terminal domain-containing protein" evidence="4">
    <location>
        <begin position="20"/>
        <end position="542"/>
    </location>
</feature>
<dbReference type="PANTHER" id="PTHR47190:SF4">
    <property type="entry name" value="DEHYDROGENASE, PUTATIVE-RELATED"/>
    <property type="match status" value="1"/>
</dbReference>
<keyword evidence="8" id="KW-1185">Reference proteome</keyword>
<proteinExistence type="inferred from homology"/>
<sequence>MRVHSATAILFALIQGATAGCGNVRNATYDYIVAGAGTAGIVTAERLASSGASVLLLERGGPSFFMTGNRKTMPWNDTVTMYDVPGMADFTGASPDLQYCRDLSIAAGCLLGGSTMLNALMFVKPRREDYEAWPKEWQWDNGVAHAADALYERHPGTILASQDGKRYDDAAFDIMSEFLDKNGWTEGDALHNPENKEKMYSHPPWSIARGLRDSPVRAILPDAQRLPNFTLDLHTKVLRATRKGGLITGVEVESESGARELIRLARGGSLVLAAGSHSTPRILFNSGIGPASQIEIVASGKTNITLPPRRAWIDLPVGKKLQDHPIAAVNFVSKKPFDVLPPTAWTKPSQANIDLFAQGSGLLAQSGQRLVFWTSVTASDGRIRHVQGTVRGAADNTINVKVYLTHGLTSTGSLAIREDGTTYMPESPLLNTRGDVEALTGFIETLLAGADREGSVLAPRTNATAAELVAAAGSGSHYLGTARMGETDDGDSVVDADTRVWRTRNLFVVDASMHPHVPTGNTAGPVMVAAAYAAERILQLRK</sequence>
<dbReference type="SUPFAM" id="SSF51905">
    <property type="entry name" value="FAD/NAD(P)-binding domain"/>
    <property type="match status" value="1"/>
</dbReference>
<dbReference type="GO" id="GO:0050660">
    <property type="term" value="F:flavin adenine dinucleotide binding"/>
    <property type="evidence" value="ECO:0007669"/>
    <property type="project" value="InterPro"/>
</dbReference>
<evidence type="ECO:0000256" key="2">
    <source>
        <dbReference type="PIRSR" id="PIRSR000137-2"/>
    </source>
</evidence>
<dbReference type="Pfam" id="PF00732">
    <property type="entry name" value="GMC_oxred_N"/>
    <property type="match status" value="1"/>
</dbReference>
<evidence type="ECO:0000259" key="5">
    <source>
        <dbReference type="PROSITE" id="PS00623"/>
    </source>
</evidence>
<feature type="domain" description="Glucose-methanol-choline oxidoreductase N-terminal" evidence="5">
    <location>
        <begin position="108"/>
        <end position="131"/>
    </location>
</feature>
<protein>
    <recommendedName>
        <fullName evidence="5 6">Glucose-methanol-choline oxidoreductase N-terminal domain-containing protein</fullName>
    </recommendedName>
</protein>
<dbReference type="InterPro" id="IPR036188">
    <property type="entry name" value="FAD/NAD-bd_sf"/>
</dbReference>
<organism evidence="7 8">
    <name type="scientific">Sarocladium strictum</name>
    <name type="common">Black bundle disease fungus</name>
    <name type="synonym">Acremonium strictum</name>
    <dbReference type="NCBI Taxonomy" id="5046"/>
    <lineage>
        <taxon>Eukaryota</taxon>
        <taxon>Fungi</taxon>
        <taxon>Dikarya</taxon>
        <taxon>Ascomycota</taxon>
        <taxon>Pezizomycotina</taxon>
        <taxon>Sordariomycetes</taxon>
        <taxon>Hypocreomycetidae</taxon>
        <taxon>Hypocreales</taxon>
        <taxon>Sarocladiaceae</taxon>
        <taxon>Sarocladium</taxon>
    </lineage>
</organism>
<evidence type="ECO:0000313" key="7">
    <source>
        <dbReference type="EMBL" id="KAK0385292.1"/>
    </source>
</evidence>
<dbReference type="PROSITE" id="PS51257">
    <property type="entry name" value="PROKAR_LIPOPROTEIN"/>
    <property type="match status" value="1"/>
</dbReference>
<dbReference type="Proteomes" id="UP001175261">
    <property type="component" value="Unassembled WGS sequence"/>
</dbReference>
<dbReference type="Gene3D" id="3.30.410.10">
    <property type="entry name" value="Cholesterol Oxidase, domain 2"/>
    <property type="match status" value="1"/>
</dbReference>
<dbReference type="SUPFAM" id="SSF54373">
    <property type="entry name" value="FAD-linked reductases, C-terminal domain"/>
    <property type="match status" value="1"/>
</dbReference>
<dbReference type="EMBL" id="JAPDFR010000007">
    <property type="protein sequence ID" value="KAK0385292.1"/>
    <property type="molecule type" value="Genomic_DNA"/>
</dbReference>
<dbReference type="InterPro" id="IPR053208">
    <property type="entry name" value="GMC_Oxidoreductase_CD"/>
</dbReference>
<keyword evidence="4" id="KW-0732">Signal</keyword>
<accession>A0AA39L5W7</accession>
<dbReference type="InterPro" id="IPR000172">
    <property type="entry name" value="GMC_OxRdtase_N"/>
</dbReference>
<evidence type="ECO:0000256" key="1">
    <source>
        <dbReference type="ARBA" id="ARBA00010790"/>
    </source>
</evidence>
<evidence type="ECO:0000256" key="3">
    <source>
        <dbReference type="RuleBase" id="RU003968"/>
    </source>
</evidence>
<reference evidence="7" key="1">
    <citation type="submission" date="2022-10" db="EMBL/GenBank/DDBJ databases">
        <title>Determination and structural analysis of whole genome sequence of Sarocladium strictum F4-1.</title>
        <authorList>
            <person name="Hu L."/>
            <person name="Jiang Y."/>
        </authorList>
    </citation>
    <scope>NUCLEOTIDE SEQUENCE</scope>
    <source>
        <strain evidence="7">F4-1</strain>
    </source>
</reference>
<dbReference type="Gene3D" id="3.50.50.60">
    <property type="entry name" value="FAD/NAD(P)-binding domain"/>
    <property type="match status" value="1"/>
</dbReference>
<name>A0AA39L5W7_SARSR</name>
<evidence type="ECO:0000259" key="6">
    <source>
        <dbReference type="PROSITE" id="PS00624"/>
    </source>
</evidence>
<evidence type="ECO:0000256" key="4">
    <source>
        <dbReference type="SAM" id="SignalP"/>
    </source>
</evidence>
<feature type="binding site" evidence="2">
    <location>
        <position position="237"/>
    </location>
    <ligand>
        <name>FAD</name>
        <dbReference type="ChEBI" id="CHEBI:57692"/>
    </ligand>
</feature>
<keyword evidence="3" id="KW-0285">Flavoprotein</keyword>
<evidence type="ECO:0000313" key="8">
    <source>
        <dbReference type="Proteomes" id="UP001175261"/>
    </source>
</evidence>
<dbReference type="Pfam" id="PF05199">
    <property type="entry name" value="GMC_oxred_C"/>
    <property type="match status" value="1"/>
</dbReference>
<comment type="similarity">
    <text evidence="1 3">Belongs to the GMC oxidoreductase family.</text>
</comment>
<gene>
    <name evidence="7" type="ORF">NLU13_7768</name>
</gene>
<feature type="domain" description="Glucose-methanol-choline oxidoreductase N-terminal" evidence="6">
    <location>
        <begin position="275"/>
        <end position="289"/>
    </location>
</feature>
<dbReference type="InterPro" id="IPR012132">
    <property type="entry name" value="GMC_OxRdtase"/>
</dbReference>
<comment type="cofactor">
    <cofactor evidence="2">
        <name>FAD</name>
        <dbReference type="ChEBI" id="CHEBI:57692"/>
    </cofactor>
</comment>
<dbReference type="InterPro" id="IPR007867">
    <property type="entry name" value="GMC_OxRtase_C"/>
</dbReference>
<keyword evidence="2 3" id="KW-0274">FAD</keyword>
<comment type="caution">
    <text evidence="7">The sequence shown here is derived from an EMBL/GenBank/DDBJ whole genome shotgun (WGS) entry which is preliminary data.</text>
</comment>
<dbReference type="GO" id="GO:0016614">
    <property type="term" value="F:oxidoreductase activity, acting on CH-OH group of donors"/>
    <property type="evidence" value="ECO:0007669"/>
    <property type="project" value="InterPro"/>
</dbReference>
<dbReference type="PROSITE" id="PS00623">
    <property type="entry name" value="GMC_OXRED_1"/>
    <property type="match status" value="1"/>
</dbReference>
<dbReference type="PROSITE" id="PS00624">
    <property type="entry name" value="GMC_OXRED_2"/>
    <property type="match status" value="1"/>
</dbReference>